<dbReference type="InterPro" id="IPR010562">
    <property type="entry name" value="Haemolymph_juvenile_hormone-bd"/>
</dbReference>
<dbReference type="SMART" id="SM00700">
    <property type="entry name" value="JHBP"/>
    <property type="match status" value="1"/>
</dbReference>
<feature type="signal peptide" evidence="1">
    <location>
        <begin position="1"/>
        <end position="21"/>
    </location>
</feature>
<name>R4WD71_RIPPE</name>
<accession>R4WD71</accession>
<organism evidence="2">
    <name type="scientific">Riptortus pedestris</name>
    <name type="common">Bean bug</name>
    <dbReference type="NCBI Taxonomy" id="329032"/>
    <lineage>
        <taxon>Eukaryota</taxon>
        <taxon>Metazoa</taxon>
        <taxon>Ecdysozoa</taxon>
        <taxon>Arthropoda</taxon>
        <taxon>Hexapoda</taxon>
        <taxon>Insecta</taxon>
        <taxon>Pterygota</taxon>
        <taxon>Neoptera</taxon>
        <taxon>Paraneoptera</taxon>
        <taxon>Hemiptera</taxon>
        <taxon>Heteroptera</taxon>
        <taxon>Panheteroptera</taxon>
        <taxon>Pentatomomorpha</taxon>
        <taxon>Coreoidea</taxon>
        <taxon>Alydidae</taxon>
        <taxon>Riptortus</taxon>
    </lineage>
</organism>
<dbReference type="EMBL" id="AK417274">
    <property type="protein sequence ID" value="BAN20489.1"/>
    <property type="molecule type" value="mRNA"/>
</dbReference>
<reference evidence="2" key="1">
    <citation type="journal article" date="2013" name="PLoS ONE">
        <title>Gene expression in gut symbiotic organ of stinkbug affected by extracellular bacterial symbiont.</title>
        <authorList>
            <person name="Futahashi R."/>
            <person name="Tanaka K."/>
            <person name="Tanahashi M."/>
            <person name="Nikoh N."/>
            <person name="Kikuchi Y."/>
            <person name="Lee B.L."/>
            <person name="Fukatsu T."/>
        </authorList>
    </citation>
    <scope>NUCLEOTIDE SEQUENCE</scope>
    <source>
        <tissue evidence="2">Midgut</tissue>
    </source>
</reference>
<keyword evidence="1" id="KW-0732">Signal</keyword>
<protein>
    <submittedName>
        <fullName evidence="2">Uncharacterized protein</fullName>
    </submittedName>
</protein>
<evidence type="ECO:0000313" key="2">
    <source>
        <dbReference type="EMBL" id="BAN20489.1"/>
    </source>
</evidence>
<dbReference type="AlphaFoldDB" id="R4WD71"/>
<proteinExistence type="evidence at transcript level"/>
<dbReference type="PANTHER" id="PTHR11008">
    <property type="entry name" value="PROTEIN TAKEOUT-LIKE PROTEIN"/>
    <property type="match status" value="1"/>
</dbReference>
<dbReference type="Pfam" id="PF06585">
    <property type="entry name" value="JHBP"/>
    <property type="match status" value="1"/>
</dbReference>
<dbReference type="InterPro" id="IPR038606">
    <property type="entry name" value="To_sf"/>
</dbReference>
<dbReference type="Gene3D" id="3.15.10.30">
    <property type="entry name" value="Haemolymph juvenile hormone binding protein"/>
    <property type="match status" value="1"/>
</dbReference>
<feature type="chain" id="PRO_5004372276" evidence="1">
    <location>
        <begin position="22"/>
        <end position="244"/>
    </location>
</feature>
<dbReference type="PANTHER" id="PTHR11008:SF9">
    <property type="entry name" value="PROTEIN TAKEOUT-LIKE PROTEIN"/>
    <property type="match status" value="1"/>
</dbReference>
<sequence length="244" mass="27511">MKKLLQKGCLIYLFLITCSSTFDLDEKVNGLSRITTGSSTITDETIKKLLAKISQMVGTSYDLSYEAVSWDKDELTLNGSIANTTIKDPSSFTTNTAHVNMSTLEFEVGISYKTLSILGHYDLYCDNEYIHLTGSDLFSIDIKDLDAKLYLKLKLNEEKKIRADDLSIDYNMVMKVDIKDLGHNKKVSDTLNELINYLLPSVITSTKEKVSEQVKAIALPKMQFLFNDMTLEQLILFINSIVDS</sequence>
<evidence type="ECO:0000256" key="1">
    <source>
        <dbReference type="SAM" id="SignalP"/>
    </source>
</evidence>